<accession>A0A921FDQ9</accession>
<dbReference type="EMBL" id="DYXD01000018">
    <property type="protein sequence ID" value="HJF06740.1"/>
    <property type="molecule type" value="Genomic_DNA"/>
</dbReference>
<gene>
    <name evidence="1" type="ORF">K8U81_00905</name>
</gene>
<protein>
    <submittedName>
        <fullName evidence="1">Zinc-ribbon domain-containing protein</fullName>
    </submittedName>
</protein>
<dbReference type="AlphaFoldDB" id="A0A921FDQ9"/>
<evidence type="ECO:0000313" key="2">
    <source>
        <dbReference type="Proteomes" id="UP000718012"/>
    </source>
</evidence>
<dbReference type="RefSeq" id="WP_302571481.1">
    <property type="nucleotide sequence ID" value="NZ_CAUBDS010000010.1"/>
</dbReference>
<reference evidence="1" key="1">
    <citation type="journal article" date="2021" name="PeerJ">
        <title>Extensive microbial diversity within the chicken gut microbiome revealed by metagenomics and culture.</title>
        <authorList>
            <person name="Gilroy R."/>
            <person name="Ravi A."/>
            <person name="Getino M."/>
            <person name="Pursley I."/>
            <person name="Horton D.L."/>
            <person name="Alikhan N.F."/>
            <person name="Baker D."/>
            <person name="Gharbi K."/>
            <person name="Hall N."/>
            <person name="Watson M."/>
            <person name="Adriaenssens E.M."/>
            <person name="Foster-Nyarko E."/>
            <person name="Jarju S."/>
            <person name="Secka A."/>
            <person name="Antonio M."/>
            <person name="Oren A."/>
            <person name="Chaudhuri R.R."/>
            <person name="La Ragione R."/>
            <person name="Hildebrand F."/>
            <person name="Pallen M.J."/>
        </authorList>
    </citation>
    <scope>NUCLEOTIDE SEQUENCE</scope>
    <source>
        <strain evidence="1">CHK165-8395</strain>
    </source>
</reference>
<comment type="caution">
    <text evidence="1">The sequence shown here is derived from an EMBL/GenBank/DDBJ whole genome shotgun (WGS) entry which is preliminary data.</text>
</comment>
<sequence>MIRKLLFLLIVCVGVVGNVKGQMDSWMLNQWLNQMNMDVYQQQQKLTEEFMELLDAESKRRDANAMAICVMLPGGADVFFARIQTLYLDLKNVVVVHQFPDKSKEVIPSSSYFALNGTIITNSVFKPGHSVIVKRKDTGKVLTKTTIPSKNTVAYQTFLQGAQQAARAYGNSNQNFNFSNSVSSPGGNGTATKSKQCSLCKGKGWIAGSKTPVYGTGGTYWCDECGREVYASHSHDRCPSCGGSGNTY</sequence>
<reference evidence="1" key="2">
    <citation type="submission" date="2021-09" db="EMBL/GenBank/DDBJ databases">
        <authorList>
            <person name="Gilroy R."/>
        </authorList>
    </citation>
    <scope>NUCLEOTIDE SEQUENCE</scope>
    <source>
        <strain evidence="1">CHK165-8395</strain>
    </source>
</reference>
<dbReference type="Proteomes" id="UP000718012">
    <property type="component" value="Unassembled WGS sequence"/>
</dbReference>
<organism evidence="1 2">
    <name type="scientific">Phocaeicola coprocola</name>
    <dbReference type="NCBI Taxonomy" id="310298"/>
    <lineage>
        <taxon>Bacteria</taxon>
        <taxon>Pseudomonadati</taxon>
        <taxon>Bacteroidota</taxon>
        <taxon>Bacteroidia</taxon>
        <taxon>Bacteroidales</taxon>
        <taxon>Bacteroidaceae</taxon>
        <taxon>Phocaeicola</taxon>
    </lineage>
</organism>
<evidence type="ECO:0000313" key="1">
    <source>
        <dbReference type="EMBL" id="HJF06740.1"/>
    </source>
</evidence>
<name>A0A921FDQ9_9BACT</name>
<proteinExistence type="predicted"/>